<dbReference type="SUPFAM" id="SSF52172">
    <property type="entry name" value="CheY-like"/>
    <property type="match status" value="1"/>
</dbReference>
<evidence type="ECO:0000256" key="4">
    <source>
        <dbReference type="ARBA" id="ARBA00048267"/>
    </source>
</evidence>
<keyword evidence="1 5" id="KW-0145">Chemotaxis</keyword>
<reference evidence="9 10" key="1">
    <citation type="submission" date="2020-08" db="EMBL/GenBank/DDBJ databases">
        <title>Genomic Encyclopedia of Type Strains, Phase IV (KMG-IV): sequencing the most valuable type-strain genomes for metagenomic binning, comparative biology and taxonomic classification.</title>
        <authorList>
            <person name="Goeker M."/>
        </authorList>
    </citation>
    <scope>NUCLEOTIDE SEQUENCE [LARGE SCALE GENOMIC DNA]</scope>
    <source>
        <strain evidence="9 10">DSM 24194</strain>
    </source>
</reference>
<dbReference type="SUPFAM" id="SSF52738">
    <property type="entry name" value="Methylesterase CheB, C-terminal domain"/>
    <property type="match status" value="1"/>
</dbReference>
<dbReference type="Gene3D" id="3.40.50.2300">
    <property type="match status" value="1"/>
</dbReference>
<evidence type="ECO:0000259" key="8">
    <source>
        <dbReference type="PROSITE" id="PS50122"/>
    </source>
</evidence>
<feature type="domain" description="CheB-type methylesterase" evidence="8">
    <location>
        <begin position="176"/>
        <end position="369"/>
    </location>
</feature>
<dbReference type="AlphaFoldDB" id="A0A839Z0S2"/>
<dbReference type="GO" id="GO:0005737">
    <property type="term" value="C:cytoplasm"/>
    <property type="evidence" value="ECO:0007669"/>
    <property type="project" value="InterPro"/>
</dbReference>
<dbReference type="GO" id="GO:0008984">
    <property type="term" value="F:protein-glutamate methylesterase activity"/>
    <property type="evidence" value="ECO:0007669"/>
    <property type="project" value="UniProtKB-EC"/>
</dbReference>
<organism evidence="9 10">
    <name type="scientific">Sphingomicrobium lutaoense</name>
    <dbReference type="NCBI Taxonomy" id="515949"/>
    <lineage>
        <taxon>Bacteria</taxon>
        <taxon>Pseudomonadati</taxon>
        <taxon>Pseudomonadota</taxon>
        <taxon>Alphaproteobacteria</taxon>
        <taxon>Sphingomonadales</taxon>
        <taxon>Sphingomonadaceae</taxon>
        <taxon>Sphingomicrobium</taxon>
    </lineage>
</organism>
<dbReference type="Pfam" id="PF01339">
    <property type="entry name" value="CheB_methylest"/>
    <property type="match status" value="1"/>
</dbReference>
<evidence type="ECO:0000259" key="7">
    <source>
        <dbReference type="PROSITE" id="PS50110"/>
    </source>
</evidence>
<proteinExistence type="predicted"/>
<name>A0A839Z0S2_9SPHN</name>
<dbReference type="NCBIfam" id="NF001965">
    <property type="entry name" value="PRK00742.1"/>
    <property type="match status" value="1"/>
</dbReference>
<dbReference type="InterPro" id="IPR000673">
    <property type="entry name" value="Sig_transdc_resp-reg_Me-estase"/>
</dbReference>
<dbReference type="InterPro" id="IPR008248">
    <property type="entry name" value="CheB-like"/>
</dbReference>
<dbReference type="Proteomes" id="UP000578569">
    <property type="component" value="Unassembled WGS sequence"/>
</dbReference>
<evidence type="ECO:0000256" key="2">
    <source>
        <dbReference type="ARBA" id="ARBA00022801"/>
    </source>
</evidence>
<sequence length="369" mass="38106">MAGAMPSSQTRERRPAATVRLMIVDDSMVARAVLSRMVASDPMFEIAAVAGTAEDAIVALGHTDVDIILLDLEMPGAGGLKLLPDILAAARGAQVLIVSSQAESGARETVEALAMGAADTLPKPGTGRFNGSFSQILVERLRNLARNMIADRQPGRPAPTIAPIPCSHELPLREMPDAPLELLAIGASTGGIHALANLFAALPRTTGVPILVTQHLPPAFMAVFARQLAAASGRPCHVAIDNMPLRAEQIYVAPGDAHLCCELRRSGLAARLSQKSVPSGCRPSVDPMFESAAECFGPGALGIVLTGMGRDGSTGAAMLVGAGGAVMAQDEQSSAVWGMPRSIADAGLAAAIDDPVGLARRVADRLEGN</sequence>
<protein>
    <recommendedName>
        <fullName evidence="3">protein-glutamate methylesterase</fullName>
        <ecNumber evidence="3">3.1.1.61</ecNumber>
    </recommendedName>
</protein>
<gene>
    <name evidence="9" type="ORF">FHS50_000670</name>
</gene>
<evidence type="ECO:0000313" key="10">
    <source>
        <dbReference type="Proteomes" id="UP000578569"/>
    </source>
</evidence>
<dbReference type="EC" id="3.1.1.61" evidence="3"/>
<dbReference type="InterPro" id="IPR011006">
    <property type="entry name" value="CheY-like_superfamily"/>
</dbReference>
<keyword evidence="10" id="KW-1185">Reference proteome</keyword>
<evidence type="ECO:0000313" key="9">
    <source>
        <dbReference type="EMBL" id="MBB3763647.1"/>
    </source>
</evidence>
<feature type="domain" description="Response regulatory" evidence="7">
    <location>
        <begin position="20"/>
        <end position="138"/>
    </location>
</feature>
<feature type="modified residue" description="4-aspartylphosphate" evidence="6">
    <location>
        <position position="71"/>
    </location>
</feature>
<dbReference type="InterPro" id="IPR001789">
    <property type="entry name" value="Sig_transdc_resp-reg_receiver"/>
</dbReference>
<dbReference type="GO" id="GO:0006935">
    <property type="term" value="P:chemotaxis"/>
    <property type="evidence" value="ECO:0007669"/>
    <property type="project" value="UniProtKB-UniRule"/>
</dbReference>
<evidence type="ECO:0000256" key="5">
    <source>
        <dbReference type="PROSITE-ProRule" id="PRU00050"/>
    </source>
</evidence>
<dbReference type="Gene3D" id="3.40.50.180">
    <property type="entry name" value="Methylesterase CheB, C-terminal domain"/>
    <property type="match status" value="1"/>
</dbReference>
<dbReference type="EMBL" id="JACICF010000001">
    <property type="protein sequence ID" value="MBB3763647.1"/>
    <property type="molecule type" value="Genomic_DNA"/>
</dbReference>
<dbReference type="PROSITE" id="PS50122">
    <property type="entry name" value="CHEB"/>
    <property type="match status" value="1"/>
</dbReference>
<keyword evidence="6" id="KW-0597">Phosphoprotein</keyword>
<dbReference type="CDD" id="cd16432">
    <property type="entry name" value="CheB_Rec"/>
    <property type="match status" value="1"/>
</dbReference>
<feature type="active site" evidence="5">
    <location>
        <position position="188"/>
    </location>
</feature>
<dbReference type="PANTHER" id="PTHR42872:SF3">
    <property type="entry name" value="PROTEIN-GLUTAMATE METHYLESTERASE_PROTEIN-GLUTAMINE GLUTAMINASE 1"/>
    <property type="match status" value="1"/>
</dbReference>
<dbReference type="GO" id="GO:0000156">
    <property type="term" value="F:phosphorelay response regulator activity"/>
    <property type="evidence" value="ECO:0007669"/>
    <property type="project" value="InterPro"/>
</dbReference>
<comment type="caution">
    <text evidence="9">The sequence shown here is derived from an EMBL/GenBank/DDBJ whole genome shotgun (WGS) entry which is preliminary data.</text>
</comment>
<feature type="active site" evidence="5">
    <location>
        <position position="311"/>
    </location>
</feature>
<evidence type="ECO:0000256" key="6">
    <source>
        <dbReference type="PROSITE-ProRule" id="PRU00169"/>
    </source>
</evidence>
<dbReference type="PROSITE" id="PS50110">
    <property type="entry name" value="RESPONSE_REGULATORY"/>
    <property type="match status" value="1"/>
</dbReference>
<dbReference type="Pfam" id="PF00072">
    <property type="entry name" value="Response_reg"/>
    <property type="match status" value="1"/>
</dbReference>
<evidence type="ECO:0000256" key="1">
    <source>
        <dbReference type="ARBA" id="ARBA00022500"/>
    </source>
</evidence>
<dbReference type="CDD" id="cd17541">
    <property type="entry name" value="REC_CheB-like"/>
    <property type="match status" value="1"/>
</dbReference>
<dbReference type="PANTHER" id="PTHR42872">
    <property type="entry name" value="PROTEIN-GLUTAMATE METHYLESTERASE/PROTEIN-GLUTAMINE GLUTAMINASE"/>
    <property type="match status" value="1"/>
</dbReference>
<evidence type="ECO:0000256" key="3">
    <source>
        <dbReference type="ARBA" id="ARBA00039140"/>
    </source>
</evidence>
<dbReference type="PIRSF" id="PIRSF000876">
    <property type="entry name" value="RR_chemtxs_CheB"/>
    <property type="match status" value="1"/>
</dbReference>
<dbReference type="InterPro" id="IPR035909">
    <property type="entry name" value="CheB_C"/>
</dbReference>
<dbReference type="SMART" id="SM00448">
    <property type="entry name" value="REC"/>
    <property type="match status" value="1"/>
</dbReference>
<accession>A0A839Z0S2</accession>
<dbReference type="RefSeq" id="WP_246332941.1">
    <property type="nucleotide sequence ID" value="NZ_JACICF010000001.1"/>
</dbReference>
<comment type="catalytic activity">
    <reaction evidence="4">
        <text>[protein]-L-glutamate 5-O-methyl ester + H2O = L-glutamyl-[protein] + methanol + H(+)</text>
        <dbReference type="Rhea" id="RHEA:23236"/>
        <dbReference type="Rhea" id="RHEA-COMP:10208"/>
        <dbReference type="Rhea" id="RHEA-COMP:10311"/>
        <dbReference type="ChEBI" id="CHEBI:15377"/>
        <dbReference type="ChEBI" id="CHEBI:15378"/>
        <dbReference type="ChEBI" id="CHEBI:17790"/>
        <dbReference type="ChEBI" id="CHEBI:29973"/>
        <dbReference type="ChEBI" id="CHEBI:82795"/>
        <dbReference type="EC" id="3.1.1.61"/>
    </reaction>
</comment>
<keyword evidence="2 5" id="KW-0378">Hydrolase</keyword>
<feature type="active site" evidence="5">
    <location>
        <position position="215"/>
    </location>
</feature>